<dbReference type="Gene3D" id="1.10.10.440">
    <property type="entry name" value="FF domain"/>
    <property type="match status" value="2"/>
</dbReference>
<dbReference type="InterPro" id="IPR039726">
    <property type="entry name" value="Prp40-like"/>
</dbReference>
<dbReference type="FunCoup" id="A5DRZ9">
    <property type="interactions" value="1156"/>
</dbReference>
<dbReference type="EMBL" id="CH981524">
    <property type="protein sequence ID" value="EDK41957.1"/>
    <property type="molecule type" value="Genomic_DNA"/>
</dbReference>
<sequence>MWQEYQTDEGQTYYYNEDTGETTWDKPAELNGAHNDTSENEVSIAPIGTIPDKDSSAKEAGESGETGETGTNSAIVTTALEGKEQIWHEYATDEGQKYYYNLITGETTWDKPDEFNSELENNTNESTGDAEENFLDLELKSKPIQLPSSMTIPNANDSEEKITFDKKNDKTDADKNEDNENETKNENEEAFLQLLKDNQVDSTWSFQKVMEKLIAKPQYWAVSNPMTRKRLYENHLVEKVQSEMNNNGINKKEILETFKKNFIVELQRLHNESKITLETRWTSLKRILAQEENPVYKHSMVEDKEMARIFFEFLDKIKRERETKIAANKEQALTELEKYLTLINTSLVTETANFEELLSRLLKDPRYLQNKHFESLLPLDILDLYETKIYPELLSNLKTKLSRQQGQNYRQDRKARSKFINLLKSLKLTANTKFCEIFDQIENEDAFFELCGRNGSTPLELFWDAVDQKRQLIKLKKDLIEGILFDLKKKKNEQHDQHQVLESKDRQDKQIEKNESNKKNDQKPNSLFESPSWPSKESFVEKLKLIQDDRLVKLDLDLDLDKLDDDDSEIVQIYQALKNEHEAREKRRRTSSSRKRGATEAAIANESRHHKKQRPHKEPVKPLLNY</sequence>
<dbReference type="InParanoid" id="A5DRZ9"/>
<keyword evidence="5" id="KW-1185">Reference proteome</keyword>
<dbReference type="GO" id="GO:0005685">
    <property type="term" value="C:U1 snRNP"/>
    <property type="evidence" value="ECO:0007669"/>
    <property type="project" value="TreeGrafter"/>
</dbReference>
<dbReference type="GO" id="GO:0003723">
    <property type="term" value="F:RNA binding"/>
    <property type="evidence" value="ECO:0007669"/>
    <property type="project" value="TreeGrafter"/>
</dbReference>
<dbReference type="Pfam" id="PF01846">
    <property type="entry name" value="FF"/>
    <property type="match status" value="2"/>
</dbReference>
<feature type="compositionally biased region" description="Basic and acidic residues" evidence="1">
    <location>
        <begin position="51"/>
        <end position="61"/>
    </location>
</feature>
<dbReference type="GO" id="GO:0071004">
    <property type="term" value="C:U2-type prespliceosome"/>
    <property type="evidence" value="ECO:0007669"/>
    <property type="project" value="TreeGrafter"/>
</dbReference>
<accession>A5DRZ9</accession>
<dbReference type="PANTHER" id="PTHR11864">
    <property type="entry name" value="PRE-MRNA-PROCESSING PROTEIN PRP40"/>
    <property type="match status" value="1"/>
</dbReference>
<feature type="compositionally biased region" description="Polar residues" evidence="1">
    <location>
        <begin position="147"/>
        <end position="156"/>
    </location>
</feature>
<feature type="compositionally biased region" description="Polar residues" evidence="1">
    <location>
        <begin position="523"/>
        <end position="533"/>
    </location>
</feature>
<proteinExistence type="predicted"/>
<protein>
    <recommendedName>
        <fullName evidence="6">Pre-mRNA-processing protein PRP40</fullName>
    </recommendedName>
</protein>
<dbReference type="InterPro" id="IPR036517">
    <property type="entry name" value="FF_domain_sf"/>
</dbReference>
<dbReference type="PANTHER" id="PTHR11864:SF0">
    <property type="entry name" value="PRP40 PRE-MRNA PROCESSING FACTOR 40 HOMOLOG A (YEAST)"/>
    <property type="match status" value="1"/>
</dbReference>
<dbReference type="eggNOG" id="KOG0152">
    <property type="taxonomic scope" value="Eukaryota"/>
</dbReference>
<dbReference type="Gene3D" id="2.20.70.10">
    <property type="match status" value="2"/>
</dbReference>
<name>A5DRZ9_LODEL</name>
<feature type="domain" description="WW" evidence="2">
    <location>
        <begin position="87"/>
        <end position="114"/>
    </location>
</feature>
<feature type="compositionally biased region" description="Basic residues" evidence="1">
    <location>
        <begin position="586"/>
        <end position="596"/>
    </location>
</feature>
<dbReference type="InterPro" id="IPR001202">
    <property type="entry name" value="WW_dom"/>
</dbReference>
<evidence type="ECO:0000259" key="3">
    <source>
        <dbReference type="PROSITE" id="PS51676"/>
    </source>
</evidence>
<dbReference type="PROSITE" id="PS50020">
    <property type="entry name" value="WW_DOMAIN_2"/>
    <property type="match status" value="2"/>
</dbReference>
<dbReference type="OMA" id="NEPIYKH"/>
<dbReference type="STRING" id="379508.A5DRZ9"/>
<evidence type="ECO:0000256" key="1">
    <source>
        <dbReference type="SAM" id="MobiDB-lite"/>
    </source>
</evidence>
<evidence type="ECO:0000313" key="5">
    <source>
        <dbReference type="Proteomes" id="UP000001996"/>
    </source>
</evidence>
<evidence type="ECO:0000313" key="4">
    <source>
        <dbReference type="EMBL" id="EDK41957.1"/>
    </source>
</evidence>
<dbReference type="KEGG" id="lel:PVL30_000130"/>
<dbReference type="GeneID" id="5235004"/>
<dbReference type="SUPFAM" id="SSF81698">
    <property type="entry name" value="FF domain"/>
    <property type="match status" value="2"/>
</dbReference>
<feature type="region of interest" description="Disordered" evidence="1">
    <location>
        <begin position="580"/>
        <end position="626"/>
    </location>
</feature>
<dbReference type="Pfam" id="PF00397">
    <property type="entry name" value="WW"/>
    <property type="match status" value="2"/>
</dbReference>
<dbReference type="SMART" id="SM00456">
    <property type="entry name" value="WW"/>
    <property type="match status" value="2"/>
</dbReference>
<dbReference type="PROSITE" id="PS01159">
    <property type="entry name" value="WW_DOMAIN_1"/>
    <property type="match status" value="2"/>
</dbReference>
<feature type="compositionally biased region" description="Basic and acidic residues" evidence="1">
    <location>
        <begin position="158"/>
        <end position="187"/>
    </location>
</feature>
<dbReference type="PROSITE" id="PS51676">
    <property type="entry name" value="FF"/>
    <property type="match status" value="1"/>
</dbReference>
<feature type="region of interest" description="Disordered" evidence="1">
    <location>
        <begin position="495"/>
        <end position="533"/>
    </location>
</feature>
<dbReference type="CDD" id="cd00201">
    <property type="entry name" value="WW"/>
    <property type="match status" value="2"/>
</dbReference>
<feature type="domain" description="FF" evidence="3">
    <location>
        <begin position="184"/>
        <end position="238"/>
    </location>
</feature>
<dbReference type="OrthoDB" id="187617at2759"/>
<dbReference type="HOGENOM" id="CLU_005825_1_2_1"/>
<feature type="compositionally biased region" description="Polar residues" evidence="1">
    <location>
        <begin position="1"/>
        <end position="14"/>
    </location>
</feature>
<feature type="domain" description="WW" evidence="2">
    <location>
        <begin position="1"/>
        <end position="29"/>
    </location>
</feature>
<gene>
    <name evidence="4" type="ORF">LELG_00135</name>
</gene>
<dbReference type="AlphaFoldDB" id="A5DRZ9"/>
<dbReference type="SUPFAM" id="SSF51045">
    <property type="entry name" value="WW domain"/>
    <property type="match status" value="2"/>
</dbReference>
<feature type="region of interest" description="Disordered" evidence="1">
    <location>
        <begin position="1"/>
        <end position="74"/>
    </location>
</feature>
<dbReference type="InterPro" id="IPR002713">
    <property type="entry name" value="FF_domain"/>
</dbReference>
<dbReference type="InterPro" id="IPR036020">
    <property type="entry name" value="WW_dom_sf"/>
</dbReference>
<feature type="region of interest" description="Disordered" evidence="1">
    <location>
        <begin position="147"/>
        <end position="187"/>
    </location>
</feature>
<feature type="compositionally biased region" description="Basic and acidic residues" evidence="1">
    <location>
        <begin position="495"/>
        <end position="522"/>
    </location>
</feature>
<dbReference type="SMART" id="SM00441">
    <property type="entry name" value="FF"/>
    <property type="match status" value="3"/>
</dbReference>
<evidence type="ECO:0008006" key="6">
    <source>
        <dbReference type="Google" id="ProtNLM"/>
    </source>
</evidence>
<organism evidence="4 5">
    <name type="scientific">Lodderomyces elongisporus (strain ATCC 11503 / CBS 2605 / JCM 1781 / NBRC 1676 / NRRL YB-4239)</name>
    <name type="common">Yeast</name>
    <name type="synonym">Saccharomyces elongisporus</name>
    <dbReference type="NCBI Taxonomy" id="379508"/>
    <lineage>
        <taxon>Eukaryota</taxon>
        <taxon>Fungi</taxon>
        <taxon>Dikarya</taxon>
        <taxon>Ascomycota</taxon>
        <taxon>Saccharomycotina</taxon>
        <taxon>Pichiomycetes</taxon>
        <taxon>Debaryomycetaceae</taxon>
        <taxon>Candida/Lodderomyces clade</taxon>
        <taxon>Lodderomyces</taxon>
    </lineage>
</organism>
<dbReference type="VEuPathDB" id="FungiDB:LELG_00135"/>
<dbReference type="Proteomes" id="UP000001996">
    <property type="component" value="Unassembled WGS sequence"/>
</dbReference>
<evidence type="ECO:0000259" key="2">
    <source>
        <dbReference type="PROSITE" id="PS50020"/>
    </source>
</evidence>
<reference evidence="4 5" key="1">
    <citation type="journal article" date="2009" name="Nature">
        <title>Evolution of pathogenicity and sexual reproduction in eight Candida genomes.</title>
        <authorList>
            <person name="Butler G."/>
            <person name="Rasmussen M.D."/>
            <person name="Lin M.F."/>
            <person name="Santos M.A."/>
            <person name="Sakthikumar S."/>
            <person name="Munro C.A."/>
            <person name="Rheinbay E."/>
            <person name="Grabherr M."/>
            <person name="Forche A."/>
            <person name="Reedy J.L."/>
            <person name="Agrafioti I."/>
            <person name="Arnaud M.B."/>
            <person name="Bates S."/>
            <person name="Brown A.J."/>
            <person name="Brunke S."/>
            <person name="Costanzo M.C."/>
            <person name="Fitzpatrick D.A."/>
            <person name="de Groot P.W."/>
            <person name="Harris D."/>
            <person name="Hoyer L.L."/>
            <person name="Hube B."/>
            <person name="Klis F.M."/>
            <person name="Kodira C."/>
            <person name="Lennard N."/>
            <person name="Logue M.E."/>
            <person name="Martin R."/>
            <person name="Neiman A.M."/>
            <person name="Nikolaou E."/>
            <person name="Quail M.A."/>
            <person name="Quinn J."/>
            <person name="Santos M.C."/>
            <person name="Schmitzberger F.F."/>
            <person name="Sherlock G."/>
            <person name="Shah P."/>
            <person name="Silverstein K.A."/>
            <person name="Skrzypek M.S."/>
            <person name="Soll D."/>
            <person name="Staggs R."/>
            <person name="Stansfield I."/>
            <person name="Stumpf M.P."/>
            <person name="Sudbery P.E."/>
            <person name="Srikantha T."/>
            <person name="Zeng Q."/>
            <person name="Berman J."/>
            <person name="Berriman M."/>
            <person name="Heitman J."/>
            <person name="Gow N.A."/>
            <person name="Lorenz M.C."/>
            <person name="Birren B.W."/>
            <person name="Kellis M."/>
            <person name="Cuomo C.A."/>
        </authorList>
    </citation>
    <scope>NUCLEOTIDE SEQUENCE [LARGE SCALE GENOMIC DNA]</scope>
    <source>
        <strain evidence="5">ATCC 11503 / BCRC 21390 / CBS 2605 / JCM 1781 / NBRC 1676 / NRRL YB-4239</strain>
    </source>
</reference>
<dbReference type="GO" id="GO:0045292">
    <property type="term" value="P:mRNA cis splicing, via spliceosome"/>
    <property type="evidence" value="ECO:0007669"/>
    <property type="project" value="InterPro"/>
</dbReference>